<evidence type="ECO:0000313" key="3">
    <source>
        <dbReference type="Proteomes" id="UP000676917"/>
    </source>
</evidence>
<dbReference type="Proteomes" id="UP000676917">
    <property type="component" value="Unassembled WGS sequence"/>
</dbReference>
<feature type="signal peptide" evidence="1">
    <location>
        <begin position="1"/>
        <end position="23"/>
    </location>
</feature>
<gene>
    <name evidence="2" type="ORF">J43TS3_05900</name>
</gene>
<evidence type="ECO:0000256" key="1">
    <source>
        <dbReference type="SAM" id="SignalP"/>
    </source>
</evidence>
<keyword evidence="1" id="KW-0732">Signal</keyword>
<reference evidence="2" key="1">
    <citation type="submission" date="2021-03" db="EMBL/GenBank/DDBJ databases">
        <title>Antimicrobial resistance genes in bacteria isolated from Japanese honey, and their potential for conferring macrolide and lincosamide resistance in the American foulbrood pathogen Paenibacillus larvae.</title>
        <authorList>
            <person name="Okamoto M."/>
            <person name="Kumagai M."/>
            <person name="Kanamori H."/>
            <person name="Takamatsu D."/>
        </authorList>
    </citation>
    <scope>NUCLEOTIDE SEQUENCE</scope>
    <source>
        <strain evidence="2">J43TS3</strain>
    </source>
</reference>
<dbReference type="Pfam" id="PF09580">
    <property type="entry name" value="Spore_YhcN_YlaJ"/>
    <property type="match status" value="1"/>
</dbReference>
<evidence type="ECO:0000313" key="2">
    <source>
        <dbReference type="EMBL" id="GIO25979.1"/>
    </source>
</evidence>
<dbReference type="InterPro" id="IPR019076">
    <property type="entry name" value="Spore_lipoprot_YhcN/YlaJ-like"/>
</dbReference>
<organism evidence="2 3">
    <name type="scientific">Ornithinibacillus bavariensis</name>
    <dbReference type="NCBI Taxonomy" id="545502"/>
    <lineage>
        <taxon>Bacteria</taxon>
        <taxon>Bacillati</taxon>
        <taxon>Bacillota</taxon>
        <taxon>Bacilli</taxon>
        <taxon>Bacillales</taxon>
        <taxon>Bacillaceae</taxon>
        <taxon>Ornithinibacillus</taxon>
    </lineage>
</organism>
<keyword evidence="3" id="KW-1185">Reference proteome</keyword>
<evidence type="ECO:0008006" key="4">
    <source>
        <dbReference type="Google" id="ProtNLM"/>
    </source>
</evidence>
<dbReference type="RefSeq" id="WP_212919474.1">
    <property type="nucleotide sequence ID" value="NZ_BORP01000001.1"/>
</dbReference>
<protein>
    <recommendedName>
        <fullName evidence="4">Sporulation lipoprotein YhcN/YlaJ (Spore_YhcN_YlaJ)</fullName>
    </recommendedName>
</protein>
<proteinExistence type="predicted"/>
<comment type="caution">
    <text evidence="2">The sequence shown here is derived from an EMBL/GenBank/DDBJ whole genome shotgun (WGS) entry which is preliminary data.</text>
</comment>
<dbReference type="EMBL" id="BORP01000001">
    <property type="protein sequence ID" value="GIO25979.1"/>
    <property type="molecule type" value="Genomic_DNA"/>
</dbReference>
<dbReference type="AlphaFoldDB" id="A0A919X6K5"/>
<name>A0A919X6K5_9BACI</name>
<accession>A0A919X6K5</accession>
<feature type="chain" id="PRO_5039233432" description="Sporulation lipoprotein YhcN/YlaJ (Spore_YhcN_YlaJ)" evidence="1">
    <location>
        <begin position="24"/>
        <end position="153"/>
    </location>
</feature>
<sequence>MRKYQFLLFIVFILTAGCTSSSSEPSEKTNPIHISNVSTKHSYDQSYANQAKSTLAQKKNVTKVFAVNSDKLLMIAIDVPHHERLQLKKYEKKLTKEMKKKFKKTSLKVEVSSDQKILWKLEQLEEEIRNGSISKKELKKKLEDISKLMKEKT</sequence>
<dbReference type="PROSITE" id="PS51257">
    <property type="entry name" value="PROKAR_LIPOPROTEIN"/>
    <property type="match status" value="1"/>
</dbReference>